<evidence type="ECO:0000256" key="1">
    <source>
        <dbReference type="SAM" id="Phobius"/>
    </source>
</evidence>
<name>A0A1H0LL54_9CLOT</name>
<keyword evidence="1" id="KW-0472">Membrane</keyword>
<feature type="transmembrane region" description="Helical" evidence="1">
    <location>
        <begin position="44"/>
        <end position="62"/>
    </location>
</feature>
<dbReference type="STRING" id="94869.SAMN04488529_101125"/>
<proteinExistence type="predicted"/>
<dbReference type="OrthoDB" id="9770408at2"/>
<dbReference type="AlphaFoldDB" id="A0A1H0LL54"/>
<reference evidence="4 5" key="1">
    <citation type="submission" date="2016-10" db="EMBL/GenBank/DDBJ databases">
        <authorList>
            <person name="de Groot N.N."/>
        </authorList>
    </citation>
    <scope>NUCLEOTIDE SEQUENCE [LARGE SCALE GENOMIC DNA]</scope>
    <source>
        <strain evidence="4 5">DSM 12272</strain>
    </source>
</reference>
<protein>
    <submittedName>
        <fullName evidence="4">Putative membrane protein</fullName>
    </submittedName>
</protein>
<feature type="transmembrane region" description="Helical" evidence="1">
    <location>
        <begin position="74"/>
        <end position="96"/>
    </location>
</feature>
<evidence type="ECO:0000259" key="2">
    <source>
        <dbReference type="Pfam" id="PF09323"/>
    </source>
</evidence>
<dbReference type="RefSeq" id="WP_089964835.1">
    <property type="nucleotide sequence ID" value="NZ_FNJM01000001.1"/>
</dbReference>
<dbReference type="Proteomes" id="UP000198597">
    <property type="component" value="Unassembled WGS sequence"/>
</dbReference>
<evidence type="ECO:0000313" key="5">
    <source>
        <dbReference type="Proteomes" id="UP000198597"/>
    </source>
</evidence>
<dbReference type="EMBL" id="FNJM01000001">
    <property type="protein sequence ID" value="SDO68884.1"/>
    <property type="molecule type" value="Genomic_DNA"/>
</dbReference>
<feature type="domain" description="DUF1980" evidence="2">
    <location>
        <begin position="12"/>
        <end position="61"/>
    </location>
</feature>
<feature type="transmembrane region" description="Helical" evidence="1">
    <location>
        <begin position="9"/>
        <end position="32"/>
    </location>
</feature>
<sequence length="238" mass="27361">MRRFNLDELIWFILLLLLTSLWGYLILSGSIYGLVNPRMVKYSYFSFVIFIILTIFQLSKILTFPSRIDMSNKFIPLIFTLFMAVAYISINSSYAISSSLLLTEDQVKFNYTGNYISIDNNNNKYHLIEDLNIDSEYIDKTISIVGYVDRNGHLPENIFLISRDTISCCLQDLSTISLFCKETHLNNSTNTTNTANIKNGSWVKALGKIKYENGNAYLEIIELTVIKEPEKKYYTPGV</sequence>
<feature type="domain" description="DUF1980" evidence="3">
    <location>
        <begin position="115"/>
        <end position="233"/>
    </location>
</feature>
<dbReference type="Pfam" id="PF21537">
    <property type="entry name" value="DUF1980_C"/>
    <property type="match status" value="1"/>
</dbReference>
<gene>
    <name evidence="4" type="ORF">SAMN04488529_101125</name>
</gene>
<dbReference type="Pfam" id="PF09323">
    <property type="entry name" value="DUF1980"/>
    <property type="match status" value="1"/>
</dbReference>
<evidence type="ECO:0000313" key="4">
    <source>
        <dbReference type="EMBL" id="SDO68884.1"/>
    </source>
</evidence>
<organism evidence="4 5">
    <name type="scientific">Clostridium gasigenes</name>
    <dbReference type="NCBI Taxonomy" id="94869"/>
    <lineage>
        <taxon>Bacteria</taxon>
        <taxon>Bacillati</taxon>
        <taxon>Bacillota</taxon>
        <taxon>Clostridia</taxon>
        <taxon>Eubacteriales</taxon>
        <taxon>Clostridiaceae</taxon>
        <taxon>Clostridium</taxon>
    </lineage>
</organism>
<keyword evidence="1" id="KW-1133">Transmembrane helix</keyword>
<evidence type="ECO:0000259" key="3">
    <source>
        <dbReference type="Pfam" id="PF21537"/>
    </source>
</evidence>
<dbReference type="InterPro" id="IPR048493">
    <property type="entry name" value="DUF1980_N"/>
</dbReference>
<keyword evidence="5" id="KW-1185">Reference proteome</keyword>
<accession>A0A1H0LL54</accession>
<keyword evidence="1" id="KW-0812">Transmembrane</keyword>
<dbReference type="InterPro" id="IPR048447">
    <property type="entry name" value="DUF1980_C"/>
</dbReference>